<dbReference type="Proteomes" id="UP000068210">
    <property type="component" value="Chromosome"/>
</dbReference>
<dbReference type="InterPro" id="IPR025668">
    <property type="entry name" value="Tnp_DDE_dom"/>
</dbReference>
<reference evidence="4 5" key="1">
    <citation type="journal article" date="2015" name="PLoS ONE">
        <title>Azotobacter Genomes: The Genome of Azotobacter chroococcum NCIMB 8003 (ATCC 4412).</title>
        <authorList>
            <person name="Robson R.L."/>
            <person name="Jones R."/>
            <person name="Robson R.M."/>
            <person name="Schwartz A."/>
            <person name="Richardson T.H."/>
        </authorList>
    </citation>
    <scope>NUCLEOTIDE SEQUENCE [LARGE SCALE GENOMIC DNA]</scope>
    <source>
        <strain evidence="4 5">NCIMB 8003</strain>
    </source>
</reference>
<dbReference type="AlphaFoldDB" id="A0A0C4WIF8"/>
<dbReference type="Pfam" id="PF13751">
    <property type="entry name" value="DDE_Tnp_1_6"/>
    <property type="match status" value="1"/>
</dbReference>
<dbReference type="STRING" id="1328314.Achr_25100"/>
<dbReference type="EMBL" id="CP010415">
    <property type="protein sequence ID" value="AJE21943.1"/>
    <property type="molecule type" value="Genomic_DNA"/>
</dbReference>
<name>A0A0C4WIF8_9GAMM</name>
<feature type="domain" description="Transposase InsH N-terminal" evidence="2">
    <location>
        <begin position="43"/>
        <end position="136"/>
    </location>
</feature>
<dbReference type="InterPro" id="IPR008490">
    <property type="entry name" value="Transposase_InsH_N"/>
</dbReference>
<evidence type="ECO:0000259" key="3">
    <source>
        <dbReference type="Pfam" id="PF13751"/>
    </source>
</evidence>
<dbReference type="Pfam" id="PF05598">
    <property type="entry name" value="DUF772"/>
    <property type="match status" value="1"/>
</dbReference>
<evidence type="ECO:0000313" key="4">
    <source>
        <dbReference type="EMBL" id="AJE21943.1"/>
    </source>
</evidence>
<dbReference type="RefSeq" id="WP_076611916.1">
    <property type="nucleotide sequence ID" value="NZ_CP010415.1"/>
</dbReference>
<dbReference type="KEGG" id="acx:Achr_25100"/>
<evidence type="ECO:0000313" key="5">
    <source>
        <dbReference type="Proteomes" id="UP000068210"/>
    </source>
</evidence>
<dbReference type="HOGENOM" id="CLU_021293_12_0_6"/>
<feature type="region of interest" description="Disordered" evidence="1">
    <location>
        <begin position="343"/>
        <end position="362"/>
    </location>
</feature>
<feature type="domain" description="Transposase DDE" evidence="3">
    <location>
        <begin position="371"/>
        <end position="433"/>
    </location>
</feature>
<dbReference type="InterPro" id="IPR047629">
    <property type="entry name" value="IS1182_transpos"/>
</dbReference>
<proteinExistence type="predicted"/>
<dbReference type="NCBIfam" id="NF033551">
    <property type="entry name" value="transpos_IS1182"/>
    <property type="match status" value="1"/>
</dbReference>
<dbReference type="PANTHER" id="PTHR33408:SF4">
    <property type="entry name" value="TRANSPOSASE DDE DOMAIN-CONTAINING PROTEIN"/>
    <property type="match status" value="1"/>
</dbReference>
<feature type="compositionally biased region" description="Basic and acidic residues" evidence="1">
    <location>
        <begin position="351"/>
        <end position="360"/>
    </location>
</feature>
<gene>
    <name evidence="4" type="ORF">Achr_25100</name>
</gene>
<accession>A0A0C4WIF8</accession>
<feature type="region of interest" description="Disordered" evidence="1">
    <location>
        <begin position="1"/>
        <end position="27"/>
    </location>
</feature>
<sequence>MSGSSGELFDDLPIPEARPAPPLKAAARVRHPNRDQIELRPSDLESLLSEDHPARLVWGYVERQDLSPLYAGIKAVDGACGRSAIAPEILLALWLYATLEGVGSARALARLCEAHDAYRWLCGGVQVNHHTLSDFRVGQGAFLDRLLTANVASLLATGAVTMKRVAQDGMRVRAHAGAASFRRKERLQQFHMQARQQVEALKREVRDDPAATERRQQAARERAAREREERIAKALAQLPKVEKIKQAQGKPVTSARVSTTDAEACVMKMPDGGFRPAYNMQLATDTASQVIVGVDVVTRGSDLGQLAPMVEQLDERYERRPQEMLVDGGFAKHDDIERLAPTTTVYAPPPKPRDATRDPHAALPDDSETIAAWRERMGTEAAKAIYKERAATAECVNALARNRGLQRFNVCGLDKVKSVLLWYALAHNLMRMLKLAPGLLGVPTMT</sequence>
<keyword evidence="5" id="KW-1185">Reference proteome</keyword>
<evidence type="ECO:0000256" key="1">
    <source>
        <dbReference type="SAM" id="MobiDB-lite"/>
    </source>
</evidence>
<feature type="region of interest" description="Disordered" evidence="1">
    <location>
        <begin position="204"/>
        <end position="227"/>
    </location>
</feature>
<protein>
    <submittedName>
        <fullName evidence="4">Transposase, IS4 family</fullName>
    </submittedName>
</protein>
<dbReference type="PANTHER" id="PTHR33408">
    <property type="entry name" value="TRANSPOSASE"/>
    <property type="match status" value="1"/>
</dbReference>
<evidence type="ECO:0000259" key="2">
    <source>
        <dbReference type="Pfam" id="PF05598"/>
    </source>
</evidence>
<organism evidence="4 5">
    <name type="scientific">Azotobacter chroococcum NCIMB 8003</name>
    <dbReference type="NCBI Taxonomy" id="1328314"/>
    <lineage>
        <taxon>Bacteria</taxon>
        <taxon>Pseudomonadati</taxon>
        <taxon>Pseudomonadota</taxon>
        <taxon>Gammaproteobacteria</taxon>
        <taxon>Pseudomonadales</taxon>
        <taxon>Pseudomonadaceae</taxon>
        <taxon>Azotobacter</taxon>
    </lineage>
</organism>